<dbReference type="Proteomes" id="UP000320643">
    <property type="component" value="Unassembled WGS sequence"/>
</dbReference>
<gene>
    <name evidence="3" type="ORF">FMM05_09035</name>
</gene>
<protein>
    <submittedName>
        <fullName evidence="3">Polysaccharide biosynthesis protein</fullName>
    </submittedName>
</protein>
<dbReference type="CDD" id="cd05237">
    <property type="entry name" value="UDP_invert_4-6DH_SDR_e"/>
    <property type="match status" value="1"/>
</dbReference>
<dbReference type="SUPFAM" id="SSF51735">
    <property type="entry name" value="NAD(P)-binding Rossmann-fold domains"/>
    <property type="match status" value="1"/>
</dbReference>
<organism evidence="3 4">
    <name type="scientific">Flavobacterium zepuense</name>
    <dbReference type="NCBI Taxonomy" id="2593302"/>
    <lineage>
        <taxon>Bacteria</taxon>
        <taxon>Pseudomonadati</taxon>
        <taxon>Bacteroidota</taxon>
        <taxon>Flavobacteriia</taxon>
        <taxon>Flavobacteriales</taxon>
        <taxon>Flavobacteriaceae</taxon>
        <taxon>Flavobacterium</taxon>
    </lineage>
</organism>
<reference evidence="3 4" key="1">
    <citation type="submission" date="2019-07" db="EMBL/GenBank/DDBJ databases">
        <title>Flavobacterium sp. nov., isolated from glacier ice.</title>
        <authorList>
            <person name="Liu Q."/>
            <person name="Xin Y.-H."/>
        </authorList>
    </citation>
    <scope>NUCLEOTIDE SEQUENCE [LARGE SCALE GENOMIC DNA]</scope>
    <source>
        <strain evidence="3 4">ZT4R6</strain>
    </source>
</reference>
<dbReference type="EMBL" id="VJVZ01000005">
    <property type="protein sequence ID" value="TRW24648.1"/>
    <property type="molecule type" value="Genomic_DNA"/>
</dbReference>
<evidence type="ECO:0000313" key="4">
    <source>
        <dbReference type="Proteomes" id="UP000320643"/>
    </source>
</evidence>
<sequence>MKENSKIVNRAQVNYNLEDLLERKPIVLDDKAISTQLKDKIVLITGAAGSIGSELVRQVLKFSPRSIILLDQAETPLYLLSLEIEEIALHTAIASVLCDITRKDALNEVFKKYSPDVVYHAAAYKHVPMLEDNPVQAVLANVLGTKNVADLVAAYNVATFVMISTDKAVNPGSVMGASKLIAEKYVQALHNKLKQEGKSLNRYITTRFGNVLGSNGSVVPVFTRQIQAGGPVTLTDAEISRYFMTIQEACQLVLEAGAMGQDAEIFVFYMGKQIKILDLAHKMIRLAGLEPNKDIAIKITGLRPGEKLNEELINDKAVVLATHNEYVMISQEEPMDFSFVFESIERMVKFAKDYKFYETVAEMKKMIPDFRSKNSQYQIFDDTQNNTL</sequence>
<dbReference type="RefSeq" id="WP_143373052.1">
    <property type="nucleotide sequence ID" value="NZ_VJVZ01000005.1"/>
</dbReference>
<proteinExistence type="inferred from homology"/>
<dbReference type="PANTHER" id="PTHR43318">
    <property type="entry name" value="UDP-N-ACETYLGLUCOSAMINE 4,6-DEHYDRATASE"/>
    <property type="match status" value="1"/>
</dbReference>
<evidence type="ECO:0000256" key="1">
    <source>
        <dbReference type="ARBA" id="ARBA00007430"/>
    </source>
</evidence>
<accession>A0A552V2H3</accession>
<evidence type="ECO:0000313" key="3">
    <source>
        <dbReference type="EMBL" id="TRW24648.1"/>
    </source>
</evidence>
<dbReference type="InterPro" id="IPR036291">
    <property type="entry name" value="NAD(P)-bd_dom_sf"/>
</dbReference>
<comment type="caution">
    <text evidence="3">The sequence shown here is derived from an EMBL/GenBank/DDBJ whole genome shotgun (WGS) entry which is preliminary data.</text>
</comment>
<keyword evidence="4" id="KW-1185">Reference proteome</keyword>
<feature type="domain" description="Polysaccharide biosynthesis protein CapD-like" evidence="2">
    <location>
        <begin position="42"/>
        <end position="329"/>
    </location>
</feature>
<dbReference type="OrthoDB" id="9803111at2"/>
<dbReference type="InterPro" id="IPR051203">
    <property type="entry name" value="Polysaccharide_Synthase-Rel"/>
</dbReference>
<evidence type="ECO:0000259" key="2">
    <source>
        <dbReference type="Pfam" id="PF02719"/>
    </source>
</evidence>
<dbReference type="Gene3D" id="3.40.50.720">
    <property type="entry name" value="NAD(P)-binding Rossmann-like Domain"/>
    <property type="match status" value="1"/>
</dbReference>
<dbReference type="Pfam" id="PF02719">
    <property type="entry name" value="Polysacc_synt_2"/>
    <property type="match status" value="1"/>
</dbReference>
<dbReference type="PANTHER" id="PTHR43318:SF1">
    <property type="entry name" value="POLYSACCHARIDE BIOSYNTHESIS PROTEIN EPSC-RELATED"/>
    <property type="match status" value="1"/>
</dbReference>
<comment type="similarity">
    <text evidence="1">Belongs to the polysaccharide synthase family.</text>
</comment>
<dbReference type="AlphaFoldDB" id="A0A552V2H3"/>
<dbReference type="InterPro" id="IPR003869">
    <property type="entry name" value="Polysac_CapD-like"/>
</dbReference>
<name>A0A552V2H3_9FLAO</name>